<dbReference type="RefSeq" id="WP_057090912.1">
    <property type="nucleotide sequence ID" value="NZ_RFEQ01000022.1"/>
</dbReference>
<dbReference type="AlphaFoldDB" id="A0AB37TCM2"/>
<feature type="compositionally biased region" description="Polar residues" evidence="1">
    <location>
        <begin position="105"/>
        <end position="119"/>
    </location>
</feature>
<dbReference type="EMBL" id="RFEW01000018">
    <property type="protein sequence ID" value="RSO56172.1"/>
    <property type="molecule type" value="Genomic_DNA"/>
</dbReference>
<protein>
    <recommendedName>
        <fullName evidence="4">Helix-turn-helix domain-containing protein</fullName>
    </recommendedName>
</protein>
<evidence type="ECO:0000313" key="3">
    <source>
        <dbReference type="Proteomes" id="UP000271320"/>
    </source>
</evidence>
<evidence type="ECO:0008006" key="4">
    <source>
        <dbReference type="Google" id="ProtNLM"/>
    </source>
</evidence>
<gene>
    <name evidence="2" type="ORF">EA752_17200</name>
</gene>
<evidence type="ECO:0000256" key="1">
    <source>
        <dbReference type="SAM" id="MobiDB-lite"/>
    </source>
</evidence>
<feature type="region of interest" description="Disordered" evidence="1">
    <location>
        <begin position="94"/>
        <end position="119"/>
    </location>
</feature>
<comment type="caution">
    <text evidence="2">The sequence shown here is derived from an EMBL/GenBank/DDBJ whole genome shotgun (WGS) entry which is preliminary data.</text>
</comment>
<evidence type="ECO:0000313" key="2">
    <source>
        <dbReference type="EMBL" id="RSO56172.1"/>
    </source>
</evidence>
<proteinExistence type="predicted"/>
<dbReference type="Proteomes" id="UP000271320">
    <property type="component" value="Unassembled WGS sequence"/>
</dbReference>
<organism evidence="2 3">
    <name type="scientific">Acinetobacter pittii</name>
    <name type="common">Acinetobacter genomosp. 3</name>
    <dbReference type="NCBI Taxonomy" id="48296"/>
    <lineage>
        <taxon>Bacteria</taxon>
        <taxon>Pseudomonadati</taxon>
        <taxon>Pseudomonadota</taxon>
        <taxon>Gammaproteobacteria</taxon>
        <taxon>Moraxellales</taxon>
        <taxon>Moraxellaceae</taxon>
        <taxon>Acinetobacter</taxon>
        <taxon>Acinetobacter calcoaceticus/baumannii complex</taxon>
    </lineage>
</organism>
<sequence length="297" mass="33275">MSNKIVNEIRRLPIESTPKMLLWVISDIADDDGNTSWYAPRSRLMEETGYSRTTIASCLSYLKECGILNITGGNGRLNQYLVTPQNFNPSIKYEPKKQSKPVSEVDQSAKQTSQLGGPHQSATLTTLVNLATKPVSEVDTIHHSIIYPSVNPSLGDSENAPKAKTEPKVKRVTKKQAGINRLVELGCEEKYAHDWMVARKGAELTDSVIENLTEQAHKANITLAMAVQWSAKKGYQGFKADWYLKDQQPQQVRNANYQSSHQQTISEQAKWDKFLNQNQIWDVTPKKPLLIEGVGHA</sequence>
<reference evidence="2 3" key="1">
    <citation type="submission" date="2018-10" db="EMBL/GenBank/DDBJ databases">
        <title>GWAS and RNA-Seq identify cryptic mechanisms of antimicrobial resistance in Acinetobacter baumannii.</title>
        <authorList>
            <person name="Sahl J.W."/>
        </authorList>
    </citation>
    <scope>NUCLEOTIDE SEQUENCE [LARGE SCALE GENOMIC DNA]</scope>
    <source>
        <strain evidence="2 3">TG41884</strain>
    </source>
</reference>
<accession>A0AB37TCM2</accession>
<name>A0AB37TCM2_ACIPI</name>